<gene>
    <name evidence="4" type="ORF">G2W53_025553</name>
</gene>
<dbReference type="EMBL" id="JAAIUW010000008">
    <property type="protein sequence ID" value="KAF7820098.1"/>
    <property type="molecule type" value="Genomic_DNA"/>
</dbReference>
<evidence type="ECO:0000313" key="5">
    <source>
        <dbReference type="Proteomes" id="UP000634136"/>
    </source>
</evidence>
<keyword evidence="5" id="KW-1185">Reference proteome</keyword>
<dbReference type="GO" id="GO:0005516">
    <property type="term" value="F:calmodulin binding"/>
    <property type="evidence" value="ECO:0007669"/>
    <property type="project" value="UniProtKB-KW"/>
</dbReference>
<feature type="compositionally biased region" description="Basic and acidic residues" evidence="3">
    <location>
        <begin position="11"/>
        <end position="20"/>
    </location>
</feature>
<dbReference type="OrthoDB" id="1923765at2759"/>
<evidence type="ECO:0000313" key="4">
    <source>
        <dbReference type="EMBL" id="KAF7820098.1"/>
    </source>
</evidence>
<reference evidence="4" key="1">
    <citation type="submission" date="2020-09" db="EMBL/GenBank/DDBJ databases">
        <title>Genome-Enabled Discovery of Anthraquinone Biosynthesis in Senna tora.</title>
        <authorList>
            <person name="Kang S.-H."/>
            <person name="Pandey R.P."/>
            <person name="Lee C.-M."/>
            <person name="Sim J.-S."/>
            <person name="Jeong J.-T."/>
            <person name="Choi B.-S."/>
            <person name="Jung M."/>
            <person name="Ginzburg D."/>
            <person name="Zhao K."/>
            <person name="Won S.Y."/>
            <person name="Oh T.-J."/>
            <person name="Yu Y."/>
            <person name="Kim N.-H."/>
            <person name="Lee O.R."/>
            <person name="Lee T.-H."/>
            <person name="Bashyal P."/>
            <person name="Kim T.-S."/>
            <person name="Lee W.-H."/>
            <person name="Kawkins C."/>
            <person name="Kim C.-K."/>
            <person name="Kim J.S."/>
            <person name="Ahn B.O."/>
            <person name="Rhee S.Y."/>
            <person name="Sohng J.K."/>
        </authorList>
    </citation>
    <scope>NUCLEOTIDE SEQUENCE</scope>
    <source>
        <tissue evidence="4">Leaf</tissue>
    </source>
</reference>
<sequence length="90" mass="10731">MQTLARLQSQVRERRARMSEENQPLQQQKHEKEVEKLQAAQTLEKWDDSAQSKEQVEARLSKRLDASIRRERALAYAFSQQVPDYHLVYF</sequence>
<feature type="compositionally biased region" description="Polar residues" evidence="3">
    <location>
        <begin position="1"/>
        <end position="10"/>
    </location>
</feature>
<dbReference type="Proteomes" id="UP000634136">
    <property type="component" value="Unassembled WGS sequence"/>
</dbReference>
<dbReference type="PANTHER" id="PTHR32295:SF216">
    <property type="entry name" value="PROTEIN IQ-DOMAIN 3"/>
    <property type="match status" value="1"/>
</dbReference>
<name>A0A834WGL1_9FABA</name>
<feature type="region of interest" description="Disordered" evidence="3">
    <location>
        <begin position="1"/>
        <end position="30"/>
    </location>
</feature>
<proteinExistence type="inferred from homology"/>
<evidence type="ECO:0000256" key="3">
    <source>
        <dbReference type="SAM" id="MobiDB-lite"/>
    </source>
</evidence>
<keyword evidence="1" id="KW-0112">Calmodulin-binding</keyword>
<dbReference type="AlphaFoldDB" id="A0A834WGL1"/>
<accession>A0A834WGL1</accession>
<organism evidence="4 5">
    <name type="scientific">Senna tora</name>
    <dbReference type="NCBI Taxonomy" id="362788"/>
    <lineage>
        <taxon>Eukaryota</taxon>
        <taxon>Viridiplantae</taxon>
        <taxon>Streptophyta</taxon>
        <taxon>Embryophyta</taxon>
        <taxon>Tracheophyta</taxon>
        <taxon>Spermatophyta</taxon>
        <taxon>Magnoliopsida</taxon>
        <taxon>eudicotyledons</taxon>
        <taxon>Gunneridae</taxon>
        <taxon>Pentapetalae</taxon>
        <taxon>rosids</taxon>
        <taxon>fabids</taxon>
        <taxon>Fabales</taxon>
        <taxon>Fabaceae</taxon>
        <taxon>Caesalpinioideae</taxon>
        <taxon>Cassia clade</taxon>
        <taxon>Senna</taxon>
    </lineage>
</organism>
<dbReference type="PANTHER" id="PTHR32295">
    <property type="entry name" value="IQ-DOMAIN 5-RELATED"/>
    <property type="match status" value="1"/>
</dbReference>
<evidence type="ECO:0000256" key="1">
    <source>
        <dbReference type="ARBA" id="ARBA00022860"/>
    </source>
</evidence>
<protein>
    <submittedName>
        <fullName evidence="4">Protein IQ-DOMAIN 1-like isoform X1</fullName>
    </submittedName>
</protein>
<comment type="caution">
    <text evidence="4">The sequence shown here is derived from an EMBL/GenBank/DDBJ whole genome shotgun (WGS) entry which is preliminary data.</text>
</comment>
<evidence type="ECO:0000256" key="2">
    <source>
        <dbReference type="ARBA" id="ARBA00024341"/>
    </source>
</evidence>
<comment type="similarity">
    <text evidence="2">Belongs to the IQD family.</text>
</comment>